<dbReference type="InterPro" id="IPR011989">
    <property type="entry name" value="ARM-like"/>
</dbReference>
<feature type="region of interest" description="Disordered" evidence="1">
    <location>
        <begin position="390"/>
        <end position="497"/>
    </location>
</feature>
<proteinExistence type="predicted"/>
<name>A0AAE0GVU8_9CHLO</name>
<dbReference type="SUPFAM" id="SSF48371">
    <property type="entry name" value="ARM repeat"/>
    <property type="match status" value="1"/>
</dbReference>
<protein>
    <submittedName>
        <fullName evidence="2">Uncharacterized protein</fullName>
    </submittedName>
</protein>
<feature type="non-terminal residue" evidence="2">
    <location>
        <position position="742"/>
    </location>
</feature>
<dbReference type="AlphaFoldDB" id="A0AAE0GVU8"/>
<accession>A0AAE0GVU8</accession>
<dbReference type="Proteomes" id="UP001190700">
    <property type="component" value="Unassembled WGS sequence"/>
</dbReference>
<feature type="compositionally biased region" description="Basic and acidic residues" evidence="1">
    <location>
        <begin position="434"/>
        <end position="452"/>
    </location>
</feature>
<organism evidence="2 3">
    <name type="scientific">Cymbomonas tetramitiformis</name>
    <dbReference type="NCBI Taxonomy" id="36881"/>
    <lineage>
        <taxon>Eukaryota</taxon>
        <taxon>Viridiplantae</taxon>
        <taxon>Chlorophyta</taxon>
        <taxon>Pyramimonadophyceae</taxon>
        <taxon>Pyramimonadales</taxon>
        <taxon>Pyramimonadaceae</taxon>
        <taxon>Cymbomonas</taxon>
    </lineage>
</organism>
<feature type="compositionally biased region" description="Polar residues" evidence="1">
    <location>
        <begin position="414"/>
        <end position="428"/>
    </location>
</feature>
<dbReference type="InterPro" id="IPR016024">
    <property type="entry name" value="ARM-type_fold"/>
</dbReference>
<feature type="compositionally biased region" description="Basic and acidic residues" evidence="1">
    <location>
        <begin position="393"/>
        <end position="404"/>
    </location>
</feature>
<dbReference type="Gene3D" id="1.25.10.10">
    <property type="entry name" value="Leucine-rich Repeat Variant"/>
    <property type="match status" value="1"/>
</dbReference>
<evidence type="ECO:0000256" key="1">
    <source>
        <dbReference type="SAM" id="MobiDB-lite"/>
    </source>
</evidence>
<evidence type="ECO:0000313" key="3">
    <source>
        <dbReference type="Proteomes" id="UP001190700"/>
    </source>
</evidence>
<dbReference type="EMBL" id="LGRX02001958">
    <property type="protein sequence ID" value="KAK3285118.1"/>
    <property type="molecule type" value="Genomic_DNA"/>
</dbReference>
<sequence length="742" mass="81759">MGGVFNVRTEYIISRLMIFNVSSVSRPRVLEWVLGALYLLTEEDGVIKQIALVQGARGGAGIPSVQAALGKDDQQQERAGMPHGVETLVHIVRSGRGGRTESTERCRQLAVMLLWMIAHEQPAAVAQLISMNFHSSCALIAKDNTSPNRLRELCSRAYIFLEFGGDGSQPHLLKITKNKLRSTCDFLKIMLDCKAIGTGGLECMERLAMRAFGVLSMRSEFRPLLLENDAVLIVGEFLMQQPTADSHFLELEAYATAIMTLYNIILHPDCQVEVCRQAAPELYAGMKWGAQTLPTISQEDTVKYELISHVKTYASAALEILNRNPSNRTEMYKLEMQEKTRVADAIPALKGASLRQSLDAALMKVGPSQITQRPSSAGPETHRMEQALIRTDYSPRHRSPDRDGALYSFKADPPQSTFITQGKDTSYRSVPDYVSKRERLRSASLRVRHESTRNSTPASASPARMSTPGSPSRDLVPVGRPTTAGLPAAKYDPERDRRNSRLELNVFMQMPTSSLWDVNHTNCKENPWQNNRVNKIRMRHQQAWDAAASQPQDAATTTAVSTMPTPMPPGGSPDVINPTLKCEVVQKASVPACTVFKHVPGCQFCLNLYEHVQLPNGDIVHCYINKLPTNKTANVTLPTPDVSMMGALKHGLLQSILQKQLPDFTDFLLSLINSPDGGQEGLKAALSRVAGNADVPEEGLDYLDKLLEAVSGINIHMMLNFKSREKAAAPVAQVVVDTPIAK</sequence>
<evidence type="ECO:0000313" key="2">
    <source>
        <dbReference type="EMBL" id="KAK3285118.1"/>
    </source>
</evidence>
<reference evidence="2 3" key="1">
    <citation type="journal article" date="2015" name="Genome Biol. Evol.">
        <title>Comparative Genomics of a Bacterivorous Green Alga Reveals Evolutionary Causalities and Consequences of Phago-Mixotrophic Mode of Nutrition.</title>
        <authorList>
            <person name="Burns J.A."/>
            <person name="Paasch A."/>
            <person name="Narechania A."/>
            <person name="Kim E."/>
        </authorList>
    </citation>
    <scope>NUCLEOTIDE SEQUENCE [LARGE SCALE GENOMIC DNA]</scope>
    <source>
        <strain evidence="2 3">PLY_AMNH</strain>
    </source>
</reference>
<keyword evidence="3" id="KW-1185">Reference proteome</keyword>
<gene>
    <name evidence="2" type="ORF">CYMTET_7261</name>
</gene>
<comment type="caution">
    <text evidence="2">The sequence shown here is derived from an EMBL/GenBank/DDBJ whole genome shotgun (WGS) entry which is preliminary data.</text>
</comment>